<evidence type="ECO:0000256" key="4">
    <source>
        <dbReference type="ARBA" id="ARBA00033418"/>
    </source>
</evidence>
<feature type="domain" description="FAD-binding PCMH-type" evidence="6">
    <location>
        <begin position="33"/>
        <end position="213"/>
    </location>
</feature>
<evidence type="ECO:0000259" key="6">
    <source>
        <dbReference type="PROSITE" id="PS51387"/>
    </source>
</evidence>
<sequence length="513" mass="56457">MALLKRLFPAALLAATTTTAFPYNTFDGPGHPACNDVASVVNATSVAEIQSLVRDAASSGTPVRASGKGHMWYDTMCASNTSSTVVVRTEYVNAIYDLDLPAGADRGTVMIEAGVTFFQLAEWLHARGASVGYTLVNWNITLAGSVAMGAHRSSLREDSMVAAGAEEIHIVDGTGEIRVVERGDGTGEEWLAASTSLGLLGVIVRMKFRVYPDFKVYAKQDILLEDEVLDGDIYGLISPYATANFWWWPFLRKFHYRYYDPIPANFSEQEGFQSTFSVTKAEADIAAGLLNSGKYLATSNIAAETLFFSLWSAPNFREKTTDSAILGWPVYGWNYDVLIGGLYPGYGTEWDFGLRGLTLELAFPVTQANTVLKRVRKAFDDEAAKGIVMTSTYRSGINIKFGKAYFDLLGQVTYDTADGADWSKGAIMFDFPSFKPTVGDGLRFNEPFYHNLATALIDEFPCRPHWTKNTRDVFEQAVKNLDPDHLARFKAVREQFDPNGIFKSVVGEIIGVS</sequence>
<dbReference type="InterPro" id="IPR010031">
    <property type="entry name" value="FAD_lactone_oxidase-like"/>
</dbReference>
<evidence type="ECO:0000256" key="1">
    <source>
        <dbReference type="ARBA" id="ARBA00005083"/>
    </source>
</evidence>
<dbReference type="Proteomes" id="UP001521116">
    <property type="component" value="Unassembled WGS sequence"/>
</dbReference>
<proteinExistence type="predicted"/>
<dbReference type="SUPFAM" id="SSF56176">
    <property type="entry name" value="FAD-binding/transporter-associated domain-like"/>
    <property type="match status" value="1"/>
</dbReference>
<dbReference type="Gene3D" id="3.30.43.10">
    <property type="entry name" value="Uridine Diphospho-n-acetylenolpyruvylglucosamine Reductase, domain 2"/>
    <property type="match status" value="1"/>
</dbReference>
<dbReference type="EC" id="1.1.3.37" evidence="2"/>
<dbReference type="InterPro" id="IPR016166">
    <property type="entry name" value="FAD-bd_PCMH"/>
</dbReference>
<dbReference type="InterPro" id="IPR016169">
    <property type="entry name" value="FAD-bd_PCMH_sub2"/>
</dbReference>
<evidence type="ECO:0000313" key="8">
    <source>
        <dbReference type="Proteomes" id="UP001521116"/>
    </source>
</evidence>
<dbReference type="InterPro" id="IPR006094">
    <property type="entry name" value="Oxid_FAD_bind_N"/>
</dbReference>
<protein>
    <recommendedName>
        <fullName evidence="2">D-arabinono-1,4-lactone oxidase</fullName>
        <ecNumber evidence="2">1.1.3.37</ecNumber>
    </recommendedName>
    <alternativeName>
        <fullName evidence="4">L-galactono-gamma-lactone oxidase</fullName>
    </alternativeName>
</protein>
<reference evidence="7 8" key="1">
    <citation type="submission" date="2024-02" db="EMBL/GenBank/DDBJ databases">
        <title>De novo assembly and annotation of 12 fungi associated with fruit tree decline syndrome in Ontario, Canada.</title>
        <authorList>
            <person name="Sulman M."/>
            <person name="Ellouze W."/>
            <person name="Ilyukhin E."/>
        </authorList>
    </citation>
    <scope>NUCLEOTIDE SEQUENCE [LARGE SCALE GENOMIC DNA]</scope>
    <source>
        <strain evidence="7 8">M1-105</strain>
    </source>
</reference>
<evidence type="ECO:0000256" key="2">
    <source>
        <dbReference type="ARBA" id="ARBA00013136"/>
    </source>
</evidence>
<evidence type="ECO:0000313" key="7">
    <source>
        <dbReference type="EMBL" id="KAL1621927.1"/>
    </source>
</evidence>
<dbReference type="Pfam" id="PF01565">
    <property type="entry name" value="FAD_binding_4"/>
    <property type="match status" value="1"/>
</dbReference>
<name>A0ABR3SII5_9PEZI</name>
<evidence type="ECO:0000256" key="5">
    <source>
        <dbReference type="SAM" id="SignalP"/>
    </source>
</evidence>
<dbReference type="InterPro" id="IPR007173">
    <property type="entry name" value="ALO_C"/>
</dbReference>
<keyword evidence="8" id="KW-1185">Reference proteome</keyword>
<feature type="chain" id="PRO_5046540047" description="D-arabinono-1,4-lactone oxidase" evidence="5">
    <location>
        <begin position="21"/>
        <end position="513"/>
    </location>
</feature>
<evidence type="ECO:0000256" key="3">
    <source>
        <dbReference type="ARBA" id="ARBA00023002"/>
    </source>
</evidence>
<keyword evidence="3" id="KW-0560">Oxidoreductase</keyword>
<dbReference type="PROSITE" id="PS51387">
    <property type="entry name" value="FAD_PCMH"/>
    <property type="match status" value="1"/>
</dbReference>
<comment type="caution">
    <text evidence="7">The sequence shown here is derived from an EMBL/GenBank/DDBJ whole genome shotgun (WGS) entry which is preliminary data.</text>
</comment>
<organism evidence="7 8">
    <name type="scientific">Neofusicoccum ribis</name>
    <dbReference type="NCBI Taxonomy" id="45134"/>
    <lineage>
        <taxon>Eukaryota</taxon>
        <taxon>Fungi</taxon>
        <taxon>Dikarya</taxon>
        <taxon>Ascomycota</taxon>
        <taxon>Pezizomycotina</taxon>
        <taxon>Dothideomycetes</taxon>
        <taxon>Dothideomycetes incertae sedis</taxon>
        <taxon>Botryosphaeriales</taxon>
        <taxon>Botryosphaeriaceae</taxon>
        <taxon>Neofusicoccum</taxon>
    </lineage>
</organism>
<comment type="pathway">
    <text evidence="1">Cofactor biosynthesis; D-erythroascorbate biosynthesis; dehydro-D-arabinono-1,4-lactone from D-arabinose: step 2/2.</text>
</comment>
<gene>
    <name evidence="7" type="ORF">SLS56_009005</name>
</gene>
<dbReference type="InterPro" id="IPR036318">
    <property type="entry name" value="FAD-bd_PCMH-like_sf"/>
</dbReference>
<dbReference type="PANTHER" id="PTHR43762:SF1">
    <property type="entry name" value="D-ARABINONO-1,4-LACTONE OXIDASE"/>
    <property type="match status" value="1"/>
</dbReference>
<dbReference type="Pfam" id="PF04030">
    <property type="entry name" value="ALO"/>
    <property type="match status" value="1"/>
</dbReference>
<keyword evidence="5" id="KW-0732">Signal</keyword>
<dbReference type="InterPro" id="IPR016167">
    <property type="entry name" value="FAD-bd_PCMH_sub1"/>
</dbReference>
<dbReference type="PANTHER" id="PTHR43762">
    <property type="entry name" value="L-GULONOLACTONE OXIDASE"/>
    <property type="match status" value="1"/>
</dbReference>
<dbReference type="EMBL" id="JAJVDC020000144">
    <property type="protein sequence ID" value="KAL1621927.1"/>
    <property type="molecule type" value="Genomic_DNA"/>
</dbReference>
<feature type="signal peptide" evidence="5">
    <location>
        <begin position="1"/>
        <end position="20"/>
    </location>
</feature>
<accession>A0ABR3SII5</accession>
<dbReference type="Gene3D" id="3.30.465.10">
    <property type="match status" value="1"/>
</dbReference>